<name>A0A385IFQ2_9CAUD</name>
<dbReference type="KEGG" id="vg:55003025"/>
<dbReference type="InterPro" id="IPR027417">
    <property type="entry name" value="P-loop_NTPase"/>
</dbReference>
<proteinExistence type="predicted"/>
<evidence type="ECO:0000313" key="2">
    <source>
        <dbReference type="Proteomes" id="UP000262020"/>
    </source>
</evidence>
<protein>
    <recommendedName>
        <fullName evidence="3">Deoxynucleoside monophosphate kinase</fullName>
    </recommendedName>
</protein>
<accession>A0A385IFQ2</accession>
<sequence length="231" mass="26516">MAKSLTFIHGAFNMSPKPIIIGLHSNVGKSGKDTLTEMLNAERFAFGDALKEECARALTETQEEYAAVLMAMHNQQLKDKPDASLAIKRIPHGFWSSYLYAQWHPSLDPSAPRSPRWHIQMYGTMRRNENSEYWVNVIRDQIADFKSSSEGFRKEFIVVSDVRMPNELEMVQQMGGKVFTVKRTWYDKLDDVPKHSSDTALDGFELPIINNIFGNPEGMLEQLKEYIREQI</sequence>
<keyword evidence="2" id="KW-1185">Reference proteome</keyword>
<dbReference type="GeneID" id="55003025"/>
<dbReference type="EMBL" id="MH807815">
    <property type="protein sequence ID" value="AXY81841.1"/>
    <property type="molecule type" value="Genomic_DNA"/>
</dbReference>
<evidence type="ECO:0000313" key="1">
    <source>
        <dbReference type="EMBL" id="AXY81841.1"/>
    </source>
</evidence>
<reference evidence="2" key="1">
    <citation type="submission" date="2018-08" db="EMBL/GenBank/DDBJ databases">
        <title>SRE bacteriophages.</title>
        <authorList>
            <person name="Carstens A.B."/>
            <person name="Djurhuus A.M."/>
            <person name="Kot W."/>
            <person name="Hansen L.H."/>
        </authorList>
    </citation>
    <scope>NUCLEOTIDE SEQUENCE [LARGE SCALE GENOMIC DNA]</scope>
</reference>
<dbReference type="Gene3D" id="3.40.50.300">
    <property type="entry name" value="P-loop containing nucleotide triphosphate hydrolases"/>
    <property type="match status" value="1"/>
</dbReference>
<dbReference type="Proteomes" id="UP000262020">
    <property type="component" value="Segment"/>
</dbReference>
<evidence type="ECO:0008006" key="3">
    <source>
        <dbReference type="Google" id="ProtNLM"/>
    </source>
</evidence>
<organism evidence="1 2">
    <name type="scientific">Dickeya phage Luksen</name>
    <dbReference type="NCBI Taxonomy" id="2320192"/>
    <lineage>
        <taxon>Viruses</taxon>
        <taxon>Duplodnaviria</taxon>
        <taxon>Heunggongvirae</taxon>
        <taxon>Uroviricota</taxon>
        <taxon>Caudoviricetes</taxon>
        <taxon>Autographivirales</taxon>
        <taxon>Autotranscriptaviridae</taxon>
        <taxon>Studiervirinae</taxon>
        <taxon>Aarhusvirus</taxon>
        <taxon>Aarhusvirus luksen</taxon>
    </lineage>
</organism>
<dbReference type="RefSeq" id="YP_009811993.1">
    <property type="nucleotide sequence ID" value="NC_048059.1"/>
</dbReference>